<evidence type="ECO:0000313" key="1">
    <source>
        <dbReference type="EMBL" id="AHB47535.1"/>
    </source>
</evidence>
<gene>
    <name evidence="1" type="ORF">W911_02500</name>
</gene>
<sequence length="308" mass="33961">MSIEPLRGTVLTAVLAAFALIGPGPAFAGPAIGQFEIKSLRATPGEFEFQSQNAYDLGVPRRRTETVGGELKADHNSLARQRNAIELEYGITTFLKARIGIEYERERREDPTSPHDAQGFEDLKLDEYEAELIWVLVPRRGDGFGLGVVVEYEHPAESGGTRKLNYGPLFEYQTGPWRLTLNPMLSQFMGGGRNAAGQRDEKTDFGYSARILNRWSESFAVALEAYGSIERVGGRGGRSDDAQIFGDFDQHRIGPVLYWSWVPGGEGSHTHPFGRDRDSEVTLGLGTLFGLNDDTPTASLKLSMEVAF</sequence>
<name>V5SBX7_9HYPH</name>
<dbReference type="Proteomes" id="UP000018542">
    <property type="component" value="Chromosome"/>
</dbReference>
<dbReference type="EMBL" id="CP006912">
    <property type="protein sequence ID" value="AHB47535.1"/>
    <property type="molecule type" value="Genomic_DNA"/>
</dbReference>
<dbReference type="PATRIC" id="fig|1029756.8.peg.531"/>
<dbReference type="RefSeq" id="WP_023785926.1">
    <property type="nucleotide sequence ID" value="NC_022997.1"/>
</dbReference>
<dbReference type="OrthoDB" id="7931198at2"/>
<dbReference type="AlphaFoldDB" id="V5SBX7"/>
<evidence type="ECO:0000313" key="2">
    <source>
        <dbReference type="Proteomes" id="UP000018542"/>
    </source>
</evidence>
<dbReference type="HOGENOM" id="CLU_902481_0_0_5"/>
<keyword evidence="2" id="KW-1185">Reference proteome</keyword>
<organism evidence="1 2">
    <name type="scientific">Hyphomicrobium nitrativorans NL23</name>
    <dbReference type="NCBI Taxonomy" id="1029756"/>
    <lineage>
        <taxon>Bacteria</taxon>
        <taxon>Pseudomonadati</taxon>
        <taxon>Pseudomonadota</taxon>
        <taxon>Alphaproteobacteria</taxon>
        <taxon>Hyphomicrobiales</taxon>
        <taxon>Hyphomicrobiaceae</taxon>
        <taxon>Hyphomicrobium</taxon>
    </lineage>
</organism>
<dbReference type="KEGG" id="hni:W911_02500"/>
<reference evidence="1 2" key="1">
    <citation type="journal article" date="2014" name="Genome Announc.">
        <title>Complete Genome Sequence of Hyphomicrobium nitrativorans Strain NL23, a Denitrifying Bacterium Isolated from Biofilm of a Methanol-Fed Denitrification System Treating Seawater at the Montreal Biodome.</title>
        <authorList>
            <person name="Martineau C."/>
            <person name="Villeneuve C."/>
            <person name="Mauffrey F."/>
            <person name="Villemur R."/>
        </authorList>
    </citation>
    <scope>NUCLEOTIDE SEQUENCE [LARGE SCALE GENOMIC DNA]</scope>
    <source>
        <strain evidence="1">NL23</strain>
    </source>
</reference>
<proteinExistence type="predicted"/>
<protein>
    <submittedName>
        <fullName evidence="1">Uncharacterized protein</fullName>
    </submittedName>
</protein>
<accession>V5SBX7</accession>